<dbReference type="Gene3D" id="1.25.40.180">
    <property type="match status" value="1"/>
</dbReference>
<reference evidence="3" key="1">
    <citation type="submission" date="2020-12" db="EMBL/GenBank/DDBJ databases">
        <authorList>
            <person name="Iha C."/>
        </authorList>
    </citation>
    <scope>NUCLEOTIDE SEQUENCE</scope>
</reference>
<dbReference type="Proteomes" id="UP000708148">
    <property type="component" value="Unassembled WGS sequence"/>
</dbReference>
<dbReference type="SUPFAM" id="SSF48371">
    <property type="entry name" value="ARM repeat"/>
    <property type="match status" value="1"/>
</dbReference>
<feature type="region of interest" description="Disordered" evidence="1">
    <location>
        <begin position="192"/>
        <end position="217"/>
    </location>
</feature>
<gene>
    <name evidence="3" type="ORF">OSTQU699_LOCUS9401</name>
</gene>
<evidence type="ECO:0000259" key="2">
    <source>
        <dbReference type="PROSITE" id="PS51363"/>
    </source>
</evidence>
<dbReference type="SMART" id="SM00515">
    <property type="entry name" value="eIF5C"/>
    <property type="match status" value="1"/>
</dbReference>
<dbReference type="Pfam" id="PF02020">
    <property type="entry name" value="W2"/>
    <property type="match status" value="1"/>
</dbReference>
<dbReference type="InterPro" id="IPR051956">
    <property type="entry name" value="eIF2B_epsilon"/>
</dbReference>
<organism evidence="3 4">
    <name type="scientific">Ostreobium quekettii</name>
    <dbReference type="NCBI Taxonomy" id="121088"/>
    <lineage>
        <taxon>Eukaryota</taxon>
        <taxon>Viridiplantae</taxon>
        <taxon>Chlorophyta</taxon>
        <taxon>core chlorophytes</taxon>
        <taxon>Ulvophyceae</taxon>
        <taxon>TCBD clade</taxon>
        <taxon>Bryopsidales</taxon>
        <taxon>Ostreobineae</taxon>
        <taxon>Ostreobiaceae</taxon>
        <taxon>Ostreobium</taxon>
    </lineage>
</organism>
<feature type="compositionally biased region" description="Acidic residues" evidence="1">
    <location>
        <begin position="195"/>
        <end position="217"/>
    </location>
</feature>
<dbReference type="PROSITE" id="PS51363">
    <property type="entry name" value="W2"/>
    <property type="match status" value="1"/>
</dbReference>
<evidence type="ECO:0000313" key="3">
    <source>
        <dbReference type="EMBL" id="CAD7704044.1"/>
    </source>
</evidence>
<name>A0A8S1JDY8_9CHLO</name>
<dbReference type="EMBL" id="CAJHUC010002608">
    <property type="protein sequence ID" value="CAD7704044.1"/>
    <property type="molecule type" value="Genomic_DNA"/>
</dbReference>
<feature type="domain" description="W2" evidence="2">
    <location>
        <begin position="37"/>
        <end position="202"/>
    </location>
</feature>
<dbReference type="OrthoDB" id="10250831at2759"/>
<dbReference type="PANTHER" id="PTHR45887">
    <property type="entry name" value="TRANSLATION INITIATION FACTOR EIF-2B SUBUNIT EPSILON"/>
    <property type="match status" value="1"/>
</dbReference>
<sequence>MKKRAEEQLTQAAAALIVQGNVEAEKAEAKKAEKKALAKLGLKPEEVAAMFEIRVLIEEDGAMDAVAAKLKDVSAKAAVRMQLLFIALLGQTEKPLGVLVKERYALLKSVATTNKDQLAQLIGLEYFLGVVAPQHAKESSKVLNALYELKVVDEDLIIAWYDRPSAGATALGVPEEAGQLVRKHAQMFIDWLKEAEEEDDEDDDEDEEGDEDEEDDD</sequence>
<dbReference type="InterPro" id="IPR003307">
    <property type="entry name" value="W2_domain"/>
</dbReference>
<evidence type="ECO:0000313" key="4">
    <source>
        <dbReference type="Proteomes" id="UP000708148"/>
    </source>
</evidence>
<proteinExistence type="predicted"/>
<dbReference type="InterPro" id="IPR016024">
    <property type="entry name" value="ARM-type_fold"/>
</dbReference>
<accession>A0A8S1JDY8</accession>
<keyword evidence="4" id="KW-1185">Reference proteome</keyword>
<dbReference type="PANTHER" id="PTHR45887:SF1">
    <property type="entry name" value="TRANSLATION INITIATION FACTOR EIF-2B SUBUNIT EPSILON"/>
    <property type="match status" value="1"/>
</dbReference>
<evidence type="ECO:0000256" key="1">
    <source>
        <dbReference type="SAM" id="MobiDB-lite"/>
    </source>
</evidence>
<protein>
    <recommendedName>
        <fullName evidence="2">W2 domain-containing protein</fullName>
    </recommendedName>
</protein>
<comment type="caution">
    <text evidence="3">The sequence shown here is derived from an EMBL/GenBank/DDBJ whole genome shotgun (WGS) entry which is preliminary data.</text>
</comment>
<dbReference type="GO" id="GO:0005851">
    <property type="term" value="C:eukaryotic translation initiation factor 2B complex"/>
    <property type="evidence" value="ECO:0007669"/>
    <property type="project" value="TreeGrafter"/>
</dbReference>
<dbReference type="AlphaFoldDB" id="A0A8S1JDY8"/>
<dbReference type="GO" id="GO:0005085">
    <property type="term" value="F:guanyl-nucleotide exchange factor activity"/>
    <property type="evidence" value="ECO:0007669"/>
    <property type="project" value="TreeGrafter"/>
</dbReference>
<dbReference type="GO" id="GO:0003743">
    <property type="term" value="F:translation initiation factor activity"/>
    <property type="evidence" value="ECO:0007669"/>
    <property type="project" value="TreeGrafter"/>
</dbReference>
<dbReference type="GO" id="GO:0031369">
    <property type="term" value="F:translation initiation factor binding"/>
    <property type="evidence" value="ECO:0007669"/>
    <property type="project" value="TreeGrafter"/>
</dbReference>